<reference evidence="3" key="1">
    <citation type="journal article" date="2010" name="Science">
        <title>Plasticity of animal genome architecture unmasked by rapid evolution of a pelagic tunicate.</title>
        <authorList>
            <person name="Denoeud F."/>
            <person name="Henriet S."/>
            <person name="Mungpakdee S."/>
            <person name="Aury J.M."/>
            <person name="Da Silva C."/>
            <person name="Brinkmann H."/>
            <person name="Mikhaleva J."/>
            <person name="Olsen L.C."/>
            <person name="Jubin C."/>
            <person name="Canestro C."/>
            <person name="Bouquet J.M."/>
            <person name="Danks G."/>
            <person name="Poulain J."/>
            <person name="Campsteijn C."/>
            <person name="Adamski M."/>
            <person name="Cross I."/>
            <person name="Yadetie F."/>
            <person name="Muffato M."/>
            <person name="Louis A."/>
            <person name="Butcher S."/>
            <person name="Tsagkogeorga G."/>
            <person name="Konrad A."/>
            <person name="Singh S."/>
            <person name="Jensen M.F."/>
            <person name="Cong E.H."/>
            <person name="Eikeseth-Otteraa H."/>
            <person name="Noel B."/>
            <person name="Anthouard V."/>
            <person name="Porcel B.M."/>
            <person name="Kachouri-Lafond R."/>
            <person name="Nishino A."/>
            <person name="Ugolini M."/>
            <person name="Chourrout P."/>
            <person name="Nishida H."/>
            <person name="Aasland R."/>
            <person name="Huzurbazar S."/>
            <person name="Westhof E."/>
            <person name="Delsuc F."/>
            <person name="Lehrach H."/>
            <person name="Reinhardt R."/>
            <person name="Weissenbach J."/>
            <person name="Roy S.W."/>
            <person name="Artiguenave F."/>
            <person name="Postlethwait J.H."/>
            <person name="Manak J.R."/>
            <person name="Thompson E.M."/>
            <person name="Jaillon O."/>
            <person name="Du Pasquier L."/>
            <person name="Boudinot P."/>
            <person name="Liberles D.A."/>
            <person name="Volff J.N."/>
            <person name="Philippe H."/>
            <person name="Lenhard B."/>
            <person name="Roest Crollius H."/>
            <person name="Wincker P."/>
            <person name="Chourrout D."/>
        </authorList>
    </citation>
    <scope>NUCLEOTIDE SEQUENCE [LARGE SCALE GENOMIC DNA]</scope>
</reference>
<feature type="region of interest" description="Disordered" evidence="1">
    <location>
        <begin position="275"/>
        <end position="299"/>
    </location>
</feature>
<organism evidence="3">
    <name type="scientific">Oikopleura dioica</name>
    <name type="common">Tunicate</name>
    <dbReference type="NCBI Taxonomy" id="34765"/>
    <lineage>
        <taxon>Eukaryota</taxon>
        <taxon>Metazoa</taxon>
        <taxon>Chordata</taxon>
        <taxon>Tunicata</taxon>
        <taxon>Appendicularia</taxon>
        <taxon>Copelata</taxon>
        <taxon>Oikopleuridae</taxon>
        <taxon>Oikopleura</taxon>
    </lineage>
</organism>
<feature type="transmembrane region" description="Helical" evidence="2">
    <location>
        <begin position="243"/>
        <end position="261"/>
    </location>
</feature>
<dbReference type="AlphaFoldDB" id="E4X4J1"/>
<proteinExistence type="predicted"/>
<dbReference type="EMBL" id="FN653024">
    <property type="protein sequence ID" value="CBY23981.1"/>
    <property type="molecule type" value="Genomic_DNA"/>
</dbReference>
<dbReference type="InParanoid" id="E4X4J1"/>
<feature type="region of interest" description="Disordered" evidence="1">
    <location>
        <begin position="355"/>
        <end position="380"/>
    </location>
</feature>
<evidence type="ECO:0000313" key="4">
    <source>
        <dbReference type="Proteomes" id="UP000001307"/>
    </source>
</evidence>
<dbReference type="OrthoDB" id="10422046at2759"/>
<feature type="region of interest" description="Disordered" evidence="1">
    <location>
        <begin position="133"/>
        <end position="166"/>
    </location>
</feature>
<evidence type="ECO:0000256" key="2">
    <source>
        <dbReference type="SAM" id="Phobius"/>
    </source>
</evidence>
<evidence type="ECO:0000256" key="1">
    <source>
        <dbReference type="SAM" id="MobiDB-lite"/>
    </source>
</evidence>
<keyword evidence="4" id="KW-1185">Reference proteome</keyword>
<keyword evidence="2" id="KW-0812">Transmembrane</keyword>
<keyword evidence="2" id="KW-0472">Membrane</keyword>
<accession>E4X4J1</accession>
<evidence type="ECO:0000313" key="3">
    <source>
        <dbReference type="EMBL" id="CBY23981.1"/>
    </source>
</evidence>
<name>E4X4J1_OIKDI</name>
<dbReference type="Proteomes" id="UP000001307">
    <property type="component" value="Unassembled WGS sequence"/>
</dbReference>
<keyword evidence="2" id="KW-1133">Transmembrane helix</keyword>
<sequence>MSEITIKLRKVCSSWVSALSEVLLFRSELECQPCLFLTTFGNFGGDKDHIIDFRVTCNFGDYIKLLPDIIEIPCSGDNGIYVQEKGGVAGPFCGKKMMPAFVSKDVTIDIYINIEVPANGARAKLGYKTVSSSAGRRISGGRGLPDSLKSGLNRPDQNQKNDPNLERNKLLQQAQDVMYEDEYDPSSNRRLYNAKDQNRWVSQTSNERIPVYGRGNNNDDYQLSRGVDSVLRSGSKDGQMAKMVVPVVILMILVAIVVPIMHQRRQKMKQDLQKIEQKPTDKPAPSVRPNYLNDLKKEPDFIPITPPETLQKKEEEAKQVIPKQLNPKTYFKIKQNVKVAETIKVPPVPANTISTKLDSGIDEQPAPVKTVSSESKDSQGKTYKPKILIARLIEKKEDF</sequence>
<gene>
    <name evidence="3" type="ORF">GSOID_T00001318001</name>
</gene>
<protein>
    <submittedName>
        <fullName evidence="3">Uncharacterized protein</fullName>
    </submittedName>
</protein>
<feature type="compositionally biased region" description="Basic and acidic residues" evidence="1">
    <location>
        <begin position="157"/>
        <end position="166"/>
    </location>
</feature>